<reference evidence="1 2" key="1">
    <citation type="submission" date="2024-03" db="EMBL/GenBank/DDBJ databases">
        <title>The Acrasis kona genome and developmental transcriptomes reveal deep origins of eukaryotic multicellular pathways.</title>
        <authorList>
            <person name="Sheikh S."/>
            <person name="Fu C.-J."/>
            <person name="Brown M.W."/>
            <person name="Baldauf S.L."/>
        </authorList>
    </citation>
    <scope>NUCLEOTIDE SEQUENCE [LARGE SCALE GENOMIC DNA]</scope>
    <source>
        <strain evidence="1 2">ATCC MYA-3509</strain>
    </source>
</reference>
<dbReference type="Proteomes" id="UP001431209">
    <property type="component" value="Unassembled WGS sequence"/>
</dbReference>
<proteinExistence type="predicted"/>
<organism evidence="1 2">
    <name type="scientific">Acrasis kona</name>
    <dbReference type="NCBI Taxonomy" id="1008807"/>
    <lineage>
        <taxon>Eukaryota</taxon>
        <taxon>Discoba</taxon>
        <taxon>Heterolobosea</taxon>
        <taxon>Tetramitia</taxon>
        <taxon>Eutetramitia</taxon>
        <taxon>Acrasidae</taxon>
        <taxon>Acrasis</taxon>
    </lineage>
</organism>
<dbReference type="AlphaFoldDB" id="A0AAW2ZPR9"/>
<keyword evidence="2" id="KW-1185">Reference proteome</keyword>
<name>A0AAW2ZPR9_9EUKA</name>
<protein>
    <submittedName>
        <fullName evidence="1">Cecr1a</fullName>
    </submittedName>
</protein>
<evidence type="ECO:0000313" key="2">
    <source>
        <dbReference type="Proteomes" id="UP001431209"/>
    </source>
</evidence>
<dbReference type="EMBL" id="JAOPGA020001708">
    <property type="protein sequence ID" value="KAL0490657.1"/>
    <property type="molecule type" value="Genomic_DNA"/>
</dbReference>
<accession>A0AAW2ZPR9</accession>
<sequence length="470" mass="53875">MKCDKAQPICGHCVATKTSCVFNSGQIVFVNHFDEVKKPRTKNYGGIIMQPPNKKKKQDVPMIDVRREDELARLDTTSRHNDFAYEKLCSLLPLISPKKTKEVLTYVRDVLCVGGDEETINIRKDELSLVFLLQAHSFIKLNKQILGRQLFERGKVLLEPLYDEVGYNYTVAACYSQIAYFLACTGELKRCNFFLRNCNDYLSNAPKGQFNQFHEFLRITVTGVELMLEDDPNPYQLLRHMVTSHDIFQRILDLASGITQPRPLKAQVTFNLIVIDSCLSDFIELTNKTSALLSAQDVLNKRLSFVMAANASKISYMTELGLLLDSVTLEFANVISDCIATDSFKSTFIMACVSVAEASKVHLAHYTAYQSDAVYEKLKIDLFGFKYLAERFVYVGMKYKTLMERLENTIQIHNRLKMVEHQEQEDRSNDKDWTFCSLDEVVPQELAQRRTSGVKRKYNVTKLHNFFDSV</sequence>
<evidence type="ECO:0000313" key="1">
    <source>
        <dbReference type="EMBL" id="KAL0490657.1"/>
    </source>
</evidence>
<gene>
    <name evidence="1" type="ORF">AKO1_003951</name>
</gene>
<comment type="caution">
    <text evidence="1">The sequence shown here is derived from an EMBL/GenBank/DDBJ whole genome shotgun (WGS) entry which is preliminary data.</text>
</comment>